<feature type="compositionally biased region" description="Low complexity" evidence="1">
    <location>
        <begin position="98"/>
        <end position="110"/>
    </location>
</feature>
<evidence type="ECO:0000313" key="3">
    <source>
        <dbReference type="Proteomes" id="UP000729402"/>
    </source>
</evidence>
<dbReference type="EMBL" id="JAAALK010000871">
    <property type="protein sequence ID" value="KAG8044117.1"/>
    <property type="molecule type" value="Genomic_DNA"/>
</dbReference>
<protein>
    <submittedName>
        <fullName evidence="2">Uncharacterized protein</fullName>
    </submittedName>
</protein>
<gene>
    <name evidence="2" type="ORF">GUJ93_ZPchr0046g33481</name>
</gene>
<evidence type="ECO:0000256" key="1">
    <source>
        <dbReference type="SAM" id="MobiDB-lite"/>
    </source>
</evidence>
<reference evidence="2" key="2">
    <citation type="submission" date="2021-02" db="EMBL/GenBank/DDBJ databases">
        <authorList>
            <person name="Kimball J.A."/>
            <person name="Haas M.W."/>
            <person name="Macchietto M."/>
            <person name="Kono T."/>
            <person name="Duquette J."/>
            <person name="Shao M."/>
        </authorList>
    </citation>
    <scope>NUCLEOTIDE SEQUENCE</scope>
    <source>
        <tissue evidence="2">Fresh leaf tissue</tissue>
    </source>
</reference>
<accession>A0A8J5UV44</accession>
<dbReference type="AlphaFoldDB" id="A0A8J5UV44"/>
<keyword evidence="3" id="KW-1185">Reference proteome</keyword>
<organism evidence="2 3">
    <name type="scientific">Zizania palustris</name>
    <name type="common">Northern wild rice</name>
    <dbReference type="NCBI Taxonomy" id="103762"/>
    <lineage>
        <taxon>Eukaryota</taxon>
        <taxon>Viridiplantae</taxon>
        <taxon>Streptophyta</taxon>
        <taxon>Embryophyta</taxon>
        <taxon>Tracheophyta</taxon>
        <taxon>Spermatophyta</taxon>
        <taxon>Magnoliopsida</taxon>
        <taxon>Liliopsida</taxon>
        <taxon>Poales</taxon>
        <taxon>Poaceae</taxon>
        <taxon>BOP clade</taxon>
        <taxon>Oryzoideae</taxon>
        <taxon>Oryzeae</taxon>
        <taxon>Zizaniinae</taxon>
        <taxon>Zizania</taxon>
    </lineage>
</organism>
<reference evidence="2" key="1">
    <citation type="journal article" date="2021" name="bioRxiv">
        <title>Whole Genome Assembly and Annotation of Northern Wild Rice, Zizania palustris L., Supports a Whole Genome Duplication in the Zizania Genus.</title>
        <authorList>
            <person name="Haas M."/>
            <person name="Kono T."/>
            <person name="Macchietto M."/>
            <person name="Millas R."/>
            <person name="McGilp L."/>
            <person name="Shao M."/>
            <person name="Duquette J."/>
            <person name="Hirsch C.N."/>
            <person name="Kimball J."/>
        </authorList>
    </citation>
    <scope>NUCLEOTIDE SEQUENCE</scope>
    <source>
        <tissue evidence="2">Fresh leaf tissue</tissue>
    </source>
</reference>
<sequence>MSLPFPPFSRSDSGSTKQHKSCGGAVPMRRERGRNAEASRIQRRWQHGSDGRGVEPGSRVTDLAAGMQKTGSRTPSPLPSVVHAKQYGVHPTPKTIKRTPYSSRRTPTPTCGESSAVASATDRPDA</sequence>
<feature type="compositionally biased region" description="Basic and acidic residues" evidence="1">
    <location>
        <begin position="28"/>
        <end position="37"/>
    </location>
</feature>
<name>A0A8J5UV44_ZIZPA</name>
<feature type="region of interest" description="Disordered" evidence="1">
    <location>
        <begin position="1"/>
        <end position="126"/>
    </location>
</feature>
<proteinExistence type="predicted"/>
<comment type="caution">
    <text evidence="2">The sequence shown here is derived from an EMBL/GenBank/DDBJ whole genome shotgun (WGS) entry which is preliminary data.</text>
</comment>
<evidence type="ECO:0000313" key="2">
    <source>
        <dbReference type="EMBL" id="KAG8044117.1"/>
    </source>
</evidence>
<dbReference type="Proteomes" id="UP000729402">
    <property type="component" value="Unassembled WGS sequence"/>
</dbReference>